<evidence type="ECO:0000256" key="2">
    <source>
        <dbReference type="SAM" id="Phobius"/>
    </source>
</evidence>
<feature type="transmembrane region" description="Helical" evidence="2">
    <location>
        <begin position="502"/>
        <end position="524"/>
    </location>
</feature>
<dbReference type="AlphaFoldDB" id="A0A448YWW9"/>
<name>A0A448YWW9_9STRA</name>
<organism evidence="3 4">
    <name type="scientific">Pseudo-nitzschia multistriata</name>
    <dbReference type="NCBI Taxonomy" id="183589"/>
    <lineage>
        <taxon>Eukaryota</taxon>
        <taxon>Sar</taxon>
        <taxon>Stramenopiles</taxon>
        <taxon>Ochrophyta</taxon>
        <taxon>Bacillariophyta</taxon>
        <taxon>Bacillariophyceae</taxon>
        <taxon>Bacillariophycidae</taxon>
        <taxon>Bacillariales</taxon>
        <taxon>Bacillariaceae</taxon>
        <taxon>Pseudo-nitzschia</taxon>
    </lineage>
</organism>
<feature type="region of interest" description="Disordered" evidence="1">
    <location>
        <begin position="657"/>
        <end position="686"/>
    </location>
</feature>
<accession>A0A448YWW9</accession>
<dbReference type="Proteomes" id="UP000291116">
    <property type="component" value="Unassembled WGS sequence"/>
</dbReference>
<feature type="transmembrane region" description="Helical" evidence="2">
    <location>
        <begin position="170"/>
        <end position="190"/>
    </location>
</feature>
<feature type="transmembrane region" description="Helical" evidence="2">
    <location>
        <begin position="210"/>
        <end position="234"/>
    </location>
</feature>
<feature type="region of interest" description="Disordered" evidence="1">
    <location>
        <begin position="381"/>
        <end position="418"/>
    </location>
</feature>
<feature type="transmembrane region" description="Helical" evidence="2">
    <location>
        <begin position="560"/>
        <end position="583"/>
    </location>
</feature>
<reference evidence="3 4" key="1">
    <citation type="submission" date="2019-01" db="EMBL/GenBank/DDBJ databases">
        <authorList>
            <person name="Ferrante I. M."/>
        </authorList>
    </citation>
    <scope>NUCLEOTIDE SEQUENCE [LARGE SCALE GENOMIC DNA]</scope>
    <source>
        <strain evidence="3 4">B856</strain>
    </source>
</reference>
<sequence length="723" mass="78077">MASFCSIEAGFPFVFFDGDGEAVNGTAVATAGGNGTGSCFFPSATCSPEGRVSDCCGISPSAGVATGANYMFLAFAFFMAPLFWAISAIYGSMTPEEREISDQKDEERKPRFITHNRCIPEFLKKTLLGVYELGLPFVITARVTIPIFAKKTQQRYMTVDQRTSLAASEAFMVPFFTIFTFVEEIVMIRVNYAVSENDKALTDRLVHAGLAGVIVTGTIGGIVGTALGLLPGALEALTIPGAENDVAVYPGCNFLEAVDVSMILPYWLLESWELIGKQIGGVLSGFLFGALEFNLLGWIGLVGEILYCFIWFGNIATYGNPVTLLGIAEFVLDWTTPILLTLFLVTPIGSQIREQTGVELSITKVCSYFLRPLAAFRKPALEQSDEKDGSDDINGDKDNAASSNGDGNDSDDDDDDDQRETMSLLIEGLKIMFMDIVIQACMTCSIYLALTTDGAIAYQITALQSELPAYGIAYAMGMAINTQILGPIFLSNGMHGLFVKYIKISMACVLVLVALICSSTGPFFRGLALDSGANACTYASSAECLPYFENVFGPNGEGGIYTLFFTYYAFPIAASIDAILLVMRATLLTLLDFDYMFYSTIAASISYVPAILVVTLAPLSVQNQAIGMFSAYYVPQVMLVFCFSARLVFVTRKLEAGETGPWSSPQKQKERRSSMQSAQSIRGISQSIRGITAEDAIEAANAEKRAADYSNIHSNHSSSSCSA</sequence>
<proteinExistence type="predicted"/>
<dbReference type="OrthoDB" id="437561at2759"/>
<feature type="compositionally biased region" description="Acidic residues" evidence="1">
    <location>
        <begin position="383"/>
        <end position="393"/>
    </location>
</feature>
<gene>
    <name evidence="3" type="ORF">PSNMU_V1.4_AUG-EV-PASAV3_0009800</name>
</gene>
<feature type="transmembrane region" description="Helical" evidence="2">
    <location>
        <begin position="470"/>
        <end position="490"/>
    </location>
</feature>
<keyword evidence="2" id="KW-1133">Transmembrane helix</keyword>
<feature type="transmembrane region" description="Helical" evidence="2">
    <location>
        <begin position="631"/>
        <end position="649"/>
    </location>
</feature>
<feature type="transmembrane region" description="Helical" evidence="2">
    <location>
        <begin position="70"/>
        <end position="90"/>
    </location>
</feature>
<keyword evidence="2" id="KW-0472">Membrane</keyword>
<evidence type="ECO:0000313" key="4">
    <source>
        <dbReference type="Proteomes" id="UP000291116"/>
    </source>
</evidence>
<feature type="transmembrane region" description="Helical" evidence="2">
    <location>
        <begin position="130"/>
        <end position="149"/>
    </location>
</feature>
<feature type="compositionally biased region" description="Low complexity" evidence="1">
    <location>
        <begin position="676"/>
        <end position="686"/>
    </location>
</feature>
<keyword evidence="4" id="KW-1185">Reference proteome</keyword>
<feature type="transmembrane region" description="Helical" evidence="2">
    <location>
        <begin position="595"/>
        <end position="619"/>
    </location>
</feature>
<evidence type="ECO:0000256" key="1">
    <source>
        <dbReference type="SAM" id="MobiDB-lite"/>
    </source>
</evidence>
<keyword evidence="2" id="KW-0812">Transmembrane</keyword>
<protein>
    <submittedName>
        <fullName evidence="3">Uncharacterized protein</fullName>
    </submittedName>
</protein>
<feature type="transmembrane region" description="Helical" evidence="2">
    <location>
        <begin position="246"/>
        <end position="268"/>
    </location>
</feature>
<dbReference type="EMBL" id="CAACVS010000024">
    <property type="protein sequence ID" value="VEU34278.1"/>
    <property type="molecule type" value="Genomic_DNA"/>
</dbReference>
<evidence type="ECO:0000313" key="3">
    <source>
        <dbReference type="EMBL" id="VEU34278.1"/>
    </source>
</evidence>
<feature type="compositionally biased region" description="Acidic residues" evidence="1">
    <location>
        <begin position="408"/>
        <end position="418"/>
    </location>
</feature>
<feature type="transmembrane region" description="Helical" evidence="2">
    <location>
        <begin position="324"/>
        <end position="345"/>
    </location>
</feature>